<feature type="compositionally biased region" description="Polar residues" evidence="1">
    <location>
        <begin position="116"/>
        <end position="126"/>
    </location>
</feature>
<gene>
    <name evidence="2" type="ORF">WH47_11808</name>
</gene>
<name>A0A0L7R8Q4_9HYME</name>
<keyword evidence="3" id="KW-1185">Reference proteome</keyword>
<proteinExistence type="predicted"/>
<evidence type="ECO:0000256" key="1">
    <source>
        <dbReference type="SAM" id="MobiDB-lite"/>
    </source>
</evidence>
<reference evidence="2 3" key="1">
    <citation type="submission" date="2015-07" db="EMBL/GenBank/DDBJ databases">
        <title>The genome of Habropoda laboriosa.</title>
        <authorList>
            <person name="Pan H."/>
            <person name="Kapheim K."/>
        </authorList>
    </citation>
    <scope>NUCLEOTIDE SEQUENCE [LARGE SCALE GENOMIC DNA]</scope>
    <source>
        <strain evidence="2">0110345459</strain>
    </source>
</reference>
<evidence type="ECO:0000313" key="2">
    <source>
        <dbReference type="EMBL" id="KOC67151.1"/>
    </source>
</evidence>
<dbReference type="AlphaFoldDB" id="A0A0L7R8Q4"/>
<evidence type="ECO:0000313" key="3">
    <source>
        <dbReference type="Proteomes" id="UP000053825"/>
    </source>
</evidence>
<feature type="compositionally biased region" description="Basic and acidic residues" evidence="1">
    <location>
        <begin position="75"/>
        <end position="87"/>
    </location>
</feature>
<sequence length="224" mass="25651">MARNRGISNFPENDQKFGKNTIAITPERECIDTIGSRGEKVWSRSVDRPEEDSGCLSLVACTPIRPGFYFPSKPSTEEHKPENERGRPTMFEPQTWRTTHVAEVPCSKKERRTSDRQQLQSNSSGHLTEKMYYGSRGVFLRLNVERNFEDGRKQYYTVHFTVVLVKIAKSLQSNTTNQVPYSDLNCKRTTTQSRRSDAEWNFEDLDCSRVAAICKVIVLVCSLS</sequence>
<accession>A0A0L7R8Q4</accession>
<dbReference type="EMBL" id="KQ414632">
    <property type="protein sequence ID" value="KOC67151.1"/>
    <property type="molecule type" value="Genomic_DNA"/>
</dbReference>
<feature type="region of interest" description="Disordered" evidence="1">
    <location>
        <begin position="107"/>
        <end position="126"/>
    </location>
</feature>
<organism evidence="2 3">
    <name type="scientific">Habropoda laboriosa</name>
    <dbReference type="NCBI Taxonomy" id="597456"/>
    <lineage>
        <taxon>Eukaryota</taxon>
        <taxon>Metazoa</taxon>
        <taxon>Ecdysozoa</taxon>
        <taxon>Arthropoda</taxon>
        <taxon>Hexapoda</taxon>
        <taxon>Insecta</taxon>
        <taxon>Pterygota</taxon>
        <taxon>Neoptera</taxon>
        <taxon>Endopterygota</taxon>
        <taxon>Hymenoptera</taxon>
        <taxon>Apocrita</taxon>
        <taxon>Aculeata</taxon>
        <taxon>Apoidea</taxon>
        <taxon>Anthophila</taxon>
        <taxon>Apidae</taxon>
        <taxon>Habropoda</taxon>
    </lineage>
</organism>
<feature type="region of interest" description="Disordered" evidence="1">
    <location>
        <begin position="70"/>
        <end position="90"/>
    </location>
</feature>
<protein>
    <submittedName>
        <fullName evidence="2">Uncharacterized protein</fullName>
    </submittedName>
</protein>
<dbReference type="Proteomes" id="UP000053825">
    <property type="component" value="Unassembled WGS sequence"/>
</dbReference>